<evidence type="ECO:0000259" key="1">
    <source>
        <dbReference type="PROSITE" id="PS50948"/>
    </source>
</evidence>
<sequence length="107" mass="12226">MKLFRGKMLDESRIMNFKMPTLYQCATLCLSIQPCMSINFHRGQNMCVINDKADHGQLTTDSSGDYIERKDMPKDLNNGDCETDTCNEKEICIDNDDDTHSCIASEY</sequence>
<dbReference type="Pfam" id="PF00024">
    <property type="entry name" value="PAN_1"/>
    <property type="match status" value="1"/>
</dbReference>
<dbReference type="Gene3D" id="3.50.4.10">
    <property type="entry name" value="Hepatocyte Growth Factor"/>
    <property type="match status" value="1"/>
</dbReference>
<proteinExistence type="predicted"/>
<feature type="domain" description="Apple" evidence="1">
    <location>
        <begin position="1"/>
        <end position="71"/>
    </location>
</feature>
<keyword evidence="3" id="KW-1185">Reference proteome</keyword>
<dbReference type="InterPro" id="IPR003609">
    <property type="entry name" value="Pan_app"/>
</dbReference>
<organism evidence="2 3">
    <name type="scientific">Mytilus galloprovincialis</name>
    <name type="common">Mediterranean mussel</name>
    <dbReference type="NCBI Taxonomy" id="29158"/>
    <lineage>
        <taxon>Eukaryota</taxon>
        <taxon>Metazoa</taxon>
        <taxon>Spiralia</taxon>
        <taxon>Lophotrochozoa</taxon>
        <taxon>Mollusca</taxon>
        <taxon>Bivalvia</taxon>
        <taxon>Autobranchia</taxon>
        <taxon>Pteriomorphia</taxon>
        <taxon>Mytilida</taxon>
        <taxon>Mytiloidea</taxon>
        <taxon>Mytilidae</taxon>
        <taxon>Mytilinae</taxon>
        <taxon>Mytilus</taxon>
    </lineage>
</organism>
<dbReference type="SUPFAM" id="SSF57414">
    <property type="entry name" value="Hairpin loop containing domain-like"/>
    <property type="match status" value="1"/>
</dbReference>
<reference evidence="2" key="1">
    <citation type="submission" date="2018-11" db="EMBL/GenBank/DDBJ databases">
        <authorList>
            <person name="Alioto T."/>
            <person name="Alioto T."/>
        </authorList>
    </citation>
    <scope>NUCLEOTIDE SEQUENCE</scope>
</reference>
<protein>
    <recommendedName>
        <fullName evidence="1">Apple domain-containing protein</fullName>
    </recommendedName>
</protein>
<name>A0A8B6G3V1_MYTGA</name>
<evidence type="ECO:0000313" key="3">
    <source>
        <dbReference type="Proteomes" id="UP000596742"/>
    </source>
</evidence>
<accession>A0A8B6G3V1</accession>
<comment type="caution">
    <text evidence="2">The sequence shown here is derived from an EMBL/GenBank/DDBJ whole genome shotgun (WGS) entry which is preliminary data.</text>
</comment>
<dbReference type="EMBL" id="UYJE01007818">
    <property type="protein sequence ID" value="VDI58253.1"/>
    <property type="molecule type" value="Genomic_DNA"/>
</dbReference>
<dbReference type="AlphaFoldDB" id="A0A8B6G3V1"/>
<dbReference type="Proteomes" id="UP000596742">
    <property type="component" value="Unassembled WGS sequence"/>
</dbReference>
<evidence type="ECO:0000313" key="2">
    <source>
        <dbReference type="EMBL" id="VDI58253.1"/>
    </source>
</evidence>
<gene>
    <name evidence="2" type="ORF">MGAL_10B010793</name>
</gene>
<dbReference type="OrthoDB" id="6212305at2759"/>
<dbReference type="PROSITE" id="PS50948">
    <property type="entry name" value="PAN"/>
    <property type="match status" value="1"/>
</dbReference>